<name>Q1AV03_RUBXD</name>
<dbReference type="HOGENOM" id="CLU_1804772_0_0_11"/>
<protein>
    <submittedName>
        <fullName evidence="1">Uncharacterized protein</fullName>
    </submittedName>
</protein>
<evidence type="ECO:0000313" key="1">
    <source>
        <dbReference type="EMBL" id="ABG04775.1"/>
    </source>
</evidence>
<evidence type="ECO:0000313" key="2">
    <source>
        <dbReference type="Proteomes" id="UP000006637"/>
    </source>
</evidence>
<reference evidence="1 2" key="1">
    <citation type="submission" date="2006-06" db="EMBL/GenBank/DDBJ databases">
        <title>Complete sequence of Rubrobacter xylanophilus DSM 9941.</title>
        <authorList>
            <consortium name="US DOE Joint Genome Institute"/>
            <person name="Copeland A."/>
            <person name="Lucas S."/>
            <person name="Lapidus A."/>
            <person name="Barry K."/>
            <person name="Detter J.C."/>
            <person name="Glavina del Rio T."/>
            <person name="Hammon N."/>
            <person name="Israni S."/>
            <person name="Dalin E."/>
            <person name="Tice H."/>
            <person name="Pitluck S."/>
            <person name="Munk A.C."/>
            <person name="Brettin T."/>
            <person name="Bruce D."/>
            <person name="Han C."/>
            <person name="Tapia R."/>
            <person name="Gilna P."/>
            <person name="Schmutz J."/>
            <person name="Larimer F."/>
            <person name="Land M."/>
            <person name="Hauser L."/>
            <person name="Kyrpides N."/>
            <person name="Lykidis A."/>
            <person name="da Costa M.S."/>
            <person name="Rainey F.A."/>
            <person name="Empadinhas N."/>
            <person name="Jolivet E."/>
            <person name="Battista J.R."/>
            <person name="Richardson P."/>
        </authorList>
    </citation>
    <scope>NUCLEOTIDE SEQUENCE [LARGE SCALE GENOMIC DNA]</scope>
    <source>
        <strain evidence="2">DSM 9941 / NBRC 16129 / PRD-1</strain>
    </source>
</reference>
<proteinExistence type="predicted"/>
<dbReference type="PhylomeDB" id="Q1AV03"/>
<dbReference type="STRING" id="266117.Rxyl_1816"/>
<dbReference type="KEGG" id="rxy:Rxyl_1816"/>
<dbReference type="Proteomes" id="UP000006637">
    <property type="component" value="Chromosome"/>
</dbReference>
<dbReference type="EMBL" id="CP000386">
    <property type="protein sequence ID" value="ABG04775.1"/>
    <property type="molecule type" value="Genomic_DNA"/>
</dbReference>
<sequence length="143" mass="14942">MAAGSMEERDGDLVSAVRRAPVHHVVARRDGAGLELLRVPLVGRGEALPVFSAGWAARGYLFAEAPGGGWHVRACSPEEMISLLSGSGAGVGWVALDPVPGRGGTGAPNVMPRENFLDYLRCLGAPALPLVEPLSGHRRDAAR</sequence>
<organism evidence="1 2">
    <name type="scientific">Rubrobacter xylanophilus (strain DSM 9941 / JCM 11954 / NBRC 16129 / PRD-1)</name>
    <dbReference type="NCBI Taxonomy" id="266117"/>
    <lineage>
        <taxon>Bacteria</taxon>
        <taxon>Bacillati</taxon>
        <taxon>Actinomycetota</taxon>
        <taxon>Rubrobacteria</taxon>
        <taxon>Rubrobacterales</taxon>
        <taxon>Rubrobacteraceae</taxon>
        <taxon>Rubrobacter</taxon>
    </lineage>
</organism>
<accession>Q1AV03</accession>
<dbReference type="OrthoDB" id="9553687at2"/>
<dbReference type="AlphaFoldDB" id="Q1AV03"/>
<gene>
    <name evidence="1" type="ordered locus">Rxyl_1816</name>
</gene>
<keyword evidence="2" id="KW-1185">Reference proteome</keyword>
<dbReference type="RefSeq" id="WP_011564791.1">
    <property type="nucleotide sequence ID" value="NC_008148.1"/>
</dbReference>